<comment type="caution">
    <text evidence="3">The sequence shown here is derived from an EMBL/GenBank/DDBJ whole genome shotgun (WGS) entry which is preliminary data.</text>
</comment>
<feature type="transmembrane region" description="Helical" evidence="2">
    <location>
        <begin position="1800"/>
        <end position="1817"/>
    </location>
</feature>
<feature type="transmembrane region" description="Helical" evidence="2">
    <location>
        <begin position="693"/>
        <end position="710"/>
    </location>
</feature>
<feature type="transmembrane region" description="Helical" evidence="2">
    <location>
        <begin position="1591"/>
        <end position="1615"/>
    </location>
</feature>
<feature type="transmembrane region" description="Helical" evidence="2">
    <location>
        <begin position="1288"/>
        <end position="1308"/>
    </location>
</feature>
<feature type="transmembrane region" description="Helical" evidence="2">
    <location>
        <begin position="171"/>
        <end position="189"/>
    </location>
</feature>
<reference evidence="3 4" key="1">
    <citation type="submission" date="2019-03" db="EMBL/GenBank/DDBJ databases">
        <title>Genomic Encyclopedia of Type Strains, Phase IV (KMG-IV): sequencing the most valuable type-strain genomes for metagenomic binning, comparative biology and taxonomic classification.</title>
        <authorList>
            <person name="Goeker M."/>
        </authorList>
    </citation>
    <scope>NUCLEOTIDE SEQUENCE [LARGE SCALE GENOMIC DNA]</scope>
    <source>
        <strain evidence="3 4">DSM 46770</strain>
    </source>
</reference>
<feature type="transmembrane region" description="Helical" evidence="2">
    <location>
        <begin position="1450"/>
        <end position="1477"/>
    </location>
</feature>
<protein>
    <submittedName>
        <fullName evidence="3">Uncharacterized protein</fullName>
    </submittedName>
</protein>
<dbReference type="RefSeq" id="WP_166655345.1">
    <property type="nucleotide sequence ID" value="NZ_SNYN01000001.1"/>
</dbReference>
<feature type="region of interest" description="Disordered" evidence="1">
    <location>
        <begin position="79"/>
        <end position="136"/>
    </location>
</feature>
<feature type="transmembrane region" description="Helical" evidence="2">
    <location>
        <begin position="519"/>
        <end position="537"/>
    </location>
</feature>
<feature type="transmembrane region" description="Helical" evidence="2">
    <location>
        <begin position="558"/>
        <end position="578"/>
    </location>
</feature>
<feature type="transmembrane region" description="Helical" evidence="2">
    <location>
        <begin position="335"/>
        <end position="358"/>
    </location>
</feature>
<feature type="transmembrane region" description="Helical" evidence="2">
    <location>
        <begin position="814"/>
        <end position="832"/>
    </location>
</feature>
<feature type="transmembrane region" description="Helical" evidence="2">
    <location>
        <begin position="1750"/>
        <end position="1770"/>
    </location>
</feature>
<feature type="transmembrane region" description="Helical" evidence="2">
    <location>
        <begin position="1031"/>
        <end position="1051"/>
    </location>
</feature>
<feature type="transmembrane region" description="Helical" evidence="2">
    <location>
        <begin position="1226"/>
        <end position="1245"/>
    </location>
</feature>
<keyword evidence="2" id="KW-0472">Membrane</keyword>
<feature type="transmembrane region" description="Helical" evidence="2">
    <location>
        <begin position="924"/>
        <end position="943"/>
    </location>
</feature>
<feature type="transmembrane region" description="Helical" evidence="2">
    <location>
        <begin position="722"/>
        <end position="743"/>
    </location>
</feature>
<evidence type="ECO:0000256" key="2">
    <source>
        <dbReference type="SAM" id="Phobius"/>
    </source>
</evidence>
<feature type="transmembrane region" description="Helical" evidence="2">
    <location>
        <begin position="1376"/>
        <end position="1396"/>
    </location>
</feature>
<feature type="transmembrane region" description="Helical" evidence="2">
    <location>
        <begin position="975"/>
        <end position="994"/>
    </location>
</feature>
<feature type="transmembrane region" description="Helical" evidence="2">
    <location>
        <begin position="393"/>
        <end position="412"/>
    </location>
</feature>
<dbReference type="EMBL" id="SNYN01000001">
    <property type="protein sequence ID" value="TDQ54815.1"/>
    <property type="molecule type" value="Genomic_DNA"/>
</dbReference>
<sequence length="1865" mass="180703">MNPYGPAPQCPDCSAPLAPGTPFCHACGLPLTGPAASRLGQVMTRIQRLEYERHALYTQRDALVRELRAVRDAMLAARRRPAPPFPGPAPAPVGASPPPALAGTATGAGAPLPSAPAAPAARPAPAPRAPRRPRRELSARSVQNILLGLGGLLVAVAALVFTVVTWSDLGVGTRALILGGSTALTAYAARPLHRRGMGATAETVGALAAALVCLDGVALWLVVDVPVPLPGYAAGVLAVACALLAAYPRLAPLRGPRVLALLLAQPVPVLAGLALPFGADSVPVALAVTALGNAALRSVPGAGPARLVRGLAVTAWAGSAAASALLTLASLTLPALFGGAGGIWAAAALALAGSVALLDARSSSDPVSSLSGGGAALAWLAAVPALAGGVGAAPAGMVAVFAAGAAAAAVVMGRRPSARGGGTLWVVSAALAVSGLAGAVATAPLLGLVGQAARPWRGPFTLVELSDAWLLGLAAALAATGIGTSALTTALNRSWTTVSALATASLVAVVSGLLAGRAVSVAVLAAVSVLLMAVALAPRSSGGGTGGWWGAAARRRTATTALSLGLLAGALAVCGSLAAPLPAVATVGTLAVAAVAGAAASAPLGSAPVARVTYSAAAVVLVSGAVAASGAVWRVPAPVVVAALLGTALLVAGTATALDRWGGRRDQVAALDSALAVPLLLAAGWALGVGTVAAGVSSAVSVLALLAVAGHRRSLPVPARRAASAAAGFALAGAGVVAAPLLAQALLGPLGQASGTAVAGEPSAGTTAVAGLALLASAAWCVRGRARRGTAAALVAVSTTAALVGAAWLSGALLAAALTATAAILLTLSVLADRRAGVVDKSTGVPLPPGPGRLDRRIPRRPEQWVVTGRARAPGTPAPIPSGAPGAPPLSAGPSRMVAGAALGCAGFTGVLAVSASLTGPGATIAVLCVLTVCAGAATVLAASAAVRAATAASGVFALTGLTAAVLAVGDAPPVASALAMAVVAAAAVGCATVPARLGGRVPQVVALDAAATAPTAAAVTWAAWAGTAPASLAVALGALLALVAATHTYAPGAAPAATGSRADARQALTVLSGVLAAGSLLLVGDRILAVLLGPLLAARHTWLPEAAAWTALPLVGRPSGDDPVVFLAACAVALTALSLCAGLGRGRGSVLSAASVAGGLLVPLALAHLEVRYDLALAVAVGTAGLLLWRSARGTGRVAHAALWSGVFVAVTTAGWALSAPLRTVLVLAVLGAAALVAASGVSDRTRAEAPTVSRVLAMVAGLALALAVSAGYAALPFAGVAADQRWLPFVGLATAAGLALAARLRAGSGRWAGGRLRIALAPSASAAREWAARGPASPPPPDRPEQRSGLIGASLAMVLAASLSTAVVPESLGLVAALAALLLFALAAALPRAAGRVVAAAGGTALLVAGGTAAGRLGAVLFAPYAWAGAAWTGTGPAGLSAPSGGVLAPWGGVGADPLLLPVVTAGALAVLVAVRARAAGALAPTAIMLVTPVLVPYATATGMSYGVALGWVMLVATSLAGVAALARDPRVSAWAGAASLWPASLAVAWGLAEPIATLVVLGLSAVVAATCLMAAAPSGSAGTGRTSVFPRGAAVVAVLATGGFAMALPLALGQPAQVAALAVLVVVAGVVLVPYLGRMDAPVLLAAECAAGALGAASVLLTLTGGGRPELTSAALACLGVIAAAGAPRPGRSWLGAVGAVLLLAAGWVFLGWMRVAEPEPYTVVPALAALAAGSVLRRGRPGTSTWLVYGPGLALLFAPGLVVALTSAAEPWRIAVLGAGSLAATLAGARWRLQAPLLVGALVLLLTTARAFGPPLWDIMLVLPNWIPVGAAGLLLLVAGARYEHRLRDARRLGRALRAME</sequence>
<feature type="transmembrane region" description="Helical" evidence="2">
    <location>
        <begin position="950"/>
        <end position="969"/>
    </location>
</feature>
<feature type="transmembrane region" description="Helical" evidence="2">
    <location>
        <begin position="1621"/>
        <end position="1639"/>
    </location>
</feature>
<organism evidence="3 4">
    <name type="scientific">Actinorugispora endophytica</name>
    <dbReference type="NCBI Taxonomy" id="1605990"/>
    <lineage>
        <taxon>Bacteria</taxon>
        <taxon>Bacillati</taxon>
        <taxon>Actinomycetota</taxon>
        <taxon>Actinomycetes</taxon>
        <taxon>Streptosporangiales</taxon>
        <taxon>Nocardiopsidaceae</taxon>
        <taxon>Actinorugispora</taxon>
    </lineage>
</organism>
<keyword evidence="2" id="KW-0812">Transmembrane</keyword>
<keyword evidence="2" id="KW-1133">Transmembrane helix</keyword>
<feature type="transmembrane region" description="Helical" evidence="2">
    <location>
        <begin position="1484"/>
        <end position="1502"/>
    </location>
</feature>
<feature type="transmembrane region" description="Helical" evidence="2">
    <location>
        <begin position="1561"/>
        <end position="1579"/>
    </location>
</feature>
<feature type="transmembrane region" description="Helical" evidence="2">
    <location>
        <begin position="495"/>
        <end position="513"/>
    </location>
</feature>
<feature type="transmembrane region" description="Helical" evidence="2">
    <location>
        <begin position="1351"/>
        <end position="1370"/>
    </location>
</feature>
<feature type="transmembrane region" description="Helical" evidence="2">
    <location>
        <begin position="258"/>
        <end position="275"/>
    </location>
</feature>
<feature type="transmembrane region" description="Helical" evidence="2">
    <location>
        <begin position="1697"/>
        <end position="1719"/>
    </location>
</feature>
<name>A0A4R6V348_9ACTN</name>
<feature type="transmembrane region" description="Helical" evidence="2">
    <location>
        <begin position="1408"/>
        <end position="1430"/>
    </location>
</feature>
<feature type="transmembrane region" description="Helical" evidence="2">
    <location>
        <begin position="1646"/>
        <end position="1668"/>
    </location>
</feature>
<feature type="transmembrane region" description="Helical" evidence="2">
    <location>
        <begin position="144"/>
        <end position="165"/>
    </location>
</feature>
<keyword evidence="4" id="KW-1185">Reference proteome</keyword>
<feature type="transmembrane region" description="Helical" evidence="2">
    <location>
        <begin position="1674"/>
        <end position="1690"/>
    </location>
</feature>
<feature type="region of interest" description="Disordered" evidence="1">
    <location>
        <begin position="871"/>
        <end position="891"/>
    </location>
</feature>
<feature type="transmembrane region" description="Helical" evidence="2">
    <location>
        <begin position="639"/>
        <end position="658"/>
    </location>
</feature>
<feature type="transmembrane region" description="Helical" evidence="2">
    <location>
        <begin position="1125"/>
        <end position="1144"/>
    </location>
</feature>
<evidence type="ECO:0000313" key="3">
    <source>
        <dbReference type="EMBL" id="TDQ54815.1"/>
    </source>
</evidence>
<feature type="transmembrane region" description="Helical" evidence="2">
    <location>
        <begin position="1829"/>
        <end position="1847"/>
    </location>
</feature>
<feature type="transmembrane region" description="Helical" evidence="2">
    <location>
        <begin position="1151"/>
        <end position="1168"/>
    </location>
</feature>
<feature type="transmembrane region" description="Helical" evidence="2">
    <location>
        <begin position="1174"/>
        <end position="1190"/>
    </location>
</feature>
<feature type="transmembrane region" description="Helical" evidence="2">
    <location>
        <begin position="898"/>
        <end position="918"/>
    </location>
</feature>
<feature type="transmembrane region" description="Helical" evidence="2">
    <location>
        <begin position="1725"/>
        <end position="1743"/>
    </location>
</feature>
<feature type="transmembrane region" description="Helical" evidence="2">
    <location>
        <begin position="1536"/>
        <end position="1555"/>
    </location>
</feature>
<proteinExistence type="predicted"/>
<feature type="transmembrane region" description="Helical" evidence="2">
    <location>
        <begin position="311"/>
        <end position="329"/>
    </location>
</feature>
<feature type="transmembrane region" description="Helical" evidence="2">
    <location>
        <begin position="229"/>
        <end position="246"/>
    </location>
</feature>
<feature type="transmembrane region" description="Helical" evidence="2">
    <location>
        <begin position="1071"/>
        <end position="1093"/>
    </location>
</feature>
<dbReference type="NCBIfam" id="NF047321">
    <property type="entry name" value="SCO7613_CTERM"/>
    <property type="match status" value="1"/>
</dbReference>
<feature type="transmembrane region" description="Helical" evidence="2">
    <location>
        <begin position="1202"/>
        <end position="1220"/>
    </location>
</feature>
<feature type="transmembrane region" description="Helical" evidence="2">
    <location>
        <begin position="1508"/>
        <end position="1529"/>
    </location>
</feature>
<feature type="transmembrane region" description="Helical" evidence="2">
    <location>
        <begin position="201"/>
        <end position="223"/>
    </location>
</feature>
<feature type="transmembrane region" description="Helical" evidence="2">
    <location>
        <begin position="1776"/>
        <end position="1793"/>
    </location>
</feature>
<feature type="compositionally biased region" description="Pro residues" evidence="1">
    <location>
        <begin position="876"/>
        <end position="888"/>
    </location>
</feature>
<feature type="transmembrane region" description="Helical" evidence="2">
    <location>
        <begin position="468"/>
        <end position="488"/>
    </location>
</feature>
<feature type="compositionally biased region" description="Low complexity" evidence="1">
    <location>
        <begin position="101"/>
        <end position="121"/>
    </location>
</feature>
<gene>
    <name evidence="3" type="ORF">EV190_101131</name>
</gene>
<feature type="transmembrane region" description="Helical" evidence="2">
    <location>
        <begin position="1257"/>
        <end position="1276"/>
    </location>
</feature>
<feature type="transmembrane region" description="Helical" evidence="2">
    <location>
        <begin position="763"/>
        <end position="782"/>
    </location>
</feature>
<dbReference type="Proteomes" id="UP000295281">
    <property type="component" value="Unassembled WGS sequence"/>
</dbReference>
<dbReference type="InterPro" id="IPR058062">
    <property type="entry name" value="SCO7613_C"/>
</dbReference>
<feature type="compositionally biased region" description="Pro residues" evidence="1">
    <location>
        <begin position="82"/>
        <end position="100"/>
    </location>
</feature>
<evidence type="ECO:0000313" key="4">
    <source>
        <dbReference type="Proteomes" id="UP000295281"/>
    </source>
</evidence>
<accession>A0A4R6V348</accession>
<evidence type="ECO:0000256" key="1">
    <source>
        <dbReference type="SAM" id="MobiDB-lite"/>
    </source>
</evidence>
<feature type="transmembrane region" description="Helical" evidence="2">
    <location>
        <begin position="424"/>
        <end position="448"/>
    </location>
</feature>
<feature type="transmembrane region" description="Helical" evidence="2">
    <location>
        <begin position="612"/>
        <end position="633"/>
    </location>
</feature>